<evidence type="ECO:0000256" key="13">
    <source>
        <dbReference type="ARBA" id="ARBA00033392"/>
    </source>
</evidence>
<keyword evidence="9 15" id="KW-0808">Transferase</keyword>
<comment type="catalytic activity">
    <reaction evidence="14 15 17">
        <text>guanosine(37) in tRNA + S-adenosyl-L-methionine = N(1)-methylguanosine(37) in tRNA + S-adenosyl-L-homocysteine + H(+)</text>
        <dbReference type="Rhea" id="RHEA:36899"/>
        <dbReference type="Rhea" id="RHEA-COMP:10145"/>
        <dbReference type="Rhea" id="RHEA-COMP:10147"/>
        <dbReference type="ChEBI" id="CHEBI:15378"/>
        <dbReference type="ChEBI" id="CHEBI:57856"/>
        <dbReference type="ChEBI" id="CHEBI:59789"/>
        <dbReference type="ChEBI" id="CHEBI:73542"/>
        <dbReference type="ChEBI" id="CHEBI:74269"/>
        <dbReference type="EC" id="2.1.1.228"/>
    </reaction>
</comment>
<evidence type="ECO:0000256" key="1">
    <source>
        <dbReference type="ARBA" id="ARBA00002634"/>
    </source>
</evidence>
<feature type="domain" description="tRNA methyltransferase TRMD/TRM10-type" evidence="18">
    <location>
        <begin position="1"/>
        <end position="225"/>
    </location>
</feature>
<evidence type="ECO:0000256" key="16">
    <source>
        <dbReference type="PIRSR" id="PIRSR000386-1"/>
    </source>
</evidence>
<evidence type="ECO:0000256" key="9">
    <source>
        <dbReference type="ARBA" id="ARBA00022679"/>
    </source>
</evidence>
<evidence type="ECO:0000256" key="3">
    <source>
        <dbReference type="ARBA" id="ARBA00007630"/>
    </source>
</evidence>
<dbReference type="GO" id="GO:0005829">
    <property type="term" value="C:cytosol"/>
    <property type="evidence" value="ECO:0007669"/>
    <property type="project" value="TreeGrafter"/>
</dbReference>
<dbReference type="GO" id="GO:0002939">
    <property type="term" value="P:tRNA N1-guanine methylation"/>
    <property type="evidence" value="ECO:0007669"/>
    <property type="project" value="TreeGrafter"/>
</dbReference>
<keyword evidence="10 15" id="KW-0949">S-adenosyl-L-methionine</keyword>
<accession>A0A1F7RUM7</accession>
<gene>
    <name evidence="15" type="primary">trmD</name>
    <name evidence="19" type="ORF">A2149_04215</name>
</gene>
<evidence type="ECO:0000256" key="8">
    <source>
        <dbReference type="ARBA" id="ARBA00022603"/>
    </source>
</evidence>
<dbReference type="InterPro" id="IPR002649">
    <property type="entry name" value="tRNA_m1G_MeTrfase_TrmD"/>
</dbReference>
<proteinExistence type="inferred from homology"/>
<keyword evidence="7 15" id="KW-0963">Cytoplasm</keyword>
<dbReference type="EC" id="2.1.1.228" evidence="5 15"/>
<dbReference type="HAMAP" id="MF_00605">
    <property type="entry name" value="TrmD"/>
    <property type="match status" value="1"/>
</dbReference>
<keyword evidence="11 15" id="KW-0819">tRNA processing</keyword>
<sequence>MLFQVVTIFPRMFESYFNQSILKKALDSEIIRFNIIDLRNYADSPHKVTDDYPYGGDPGMVMKPEPLFKCIKNLKTSCEEKSLVVYLTPDGRLFNQNIAKELSQHKNLILICGRYKGIDERVRESLVDEEISIGDYVVTGGELAAMVVIDTVSRMIPEVLGCDGSAQTDSFYSGLLSYPIYTRPPVYEGKKVPEILLSGNHSEISCWQRYQALKRTYLRRPELLENAELSEKDKKYLDEIKEELSKNKQLIVD</sequence>
<comment type="subcellular location">
    <subcellularLocation>
        <location evidence="2 15 17">Cytoplasm</location>
    </subcellularLocation>
</comment>
<dbReference type="InterPro" id="IPR029026">
    <property type="entry name" value="tRNA_m1G_MTases_N"/>
</dbReference>
<evidence type="ECO:0000256" key="10">
    <source>
        <dbReference type="ARBA" id="ARBA00022691"/>
    </source>
</evidence>
<reference evidence="19 20" key="1">
    <citation type="journal article" date="2016" name="Nat. Commun.">
        <title>Thousands of microbial genomes shed light on interconnected biogeochemical processes in an aquifer system.</title>
        <authorList>
            <person name="Anantharaman K."/>
            <person name="Brown C.T."/>
            <person name="Hug L.A."/>
            <person name="Sharon I."/>
            <person name="Castelle C.J."/>
            <person name="Probst A.J."/>
            <person name="Thomas B.C."/>
            <person name="Singh A."/>
            <person name="Wilkins M.J."/>
            <person name="Karaoz U."/>
            <person name="Brodie E.L."/>
            <person name="Williams K.H."/>
            <person name="Hubbard S.S."/>
            <person name="Banfield J.F."/>
        </authorList>
    </citation>
    <scope>NUCLEOTIDE SEQUENCE [LARGE SCALE GENOMIC DNA]</scope>
</reference>
<dbReference type="InterPro" id="IPR029028">
    <property type="entry name" value="Alpha/beta_knot_MTases"/>
</dbReference>
<dbReference type="AlphaFoldDB" id="A0A1F7RUM7"/>
<evidence type="ECO:0000256" key="5">
    <source>
        <dbReference type="ARBA" id="ARBA00012807"/>
    </source>
</evidence>
<evidence type="ECO:0000256" key="4">
    <source>
        <dbReference type="ARBA" id="ARBA00011738"/>
    </source>
</evidence>
<dbReference type="Pfam" id="PF01746">
    <property type="entry name" value="tRNA_m1G_MT"/>
    <property type="match status" value="1"/>
</dbReference>
<comment type="function">
    <text evidence="1 15 17">Specifically methylates guanosine-37 in various tRNAs.</text>
</comment>
<dbReference type="CDD" id="cd18080">
    <property type="entry name" value="TrmD-like"/>
    <property type="match status" value="1"/>
</dbReference>
<evidence type="ECO:0000256" key="2">
    <source>
        <dbReference type="ARBA" id="ARBA00004496"/>
    </source>
</evidence>
<dbReference type="PANTHER" id="PTHR46417">
    <property type="entry name" value="TRNA (GUANINE-N(1)-)-METHYLTRANSFERASE"/>
    <property type="match status" value="1"/>
</dbReference>
<dbReference type="FunFam" id="1.10.1270.20:FF:000001">
    <property type="entry name" value="tRNA (guanine-N(1)-)-methyltransferase"/>
    <property type="match status" value="1"/>
</dbReference>
<evidence type="ECO:0000256" key="15">
    <source>
        <dbReference type="HAMAP-Rule" id="MF_00605"/>
    </source>
</evidence>
<dbReference type="GO" id="GO:0052906">
    <property type="term" value="F:tRNA (guanine(37)-N1)-methyltransferase activity"/>
    <property type="evidence" value="ECO:0007669"/>
    <property type="project" value="UniProtKB-UniRule"/>
</dbReference>
<name>A0A1F7RUM7_9BACT</name>
<dbReference type="NCBIfam" id="NF000648">
    <property type="entry name" value="PRK00026.1"/>
    <property type="match status" value="1"/>
</dbReference>
<evidence type="ECO:0000256" key="12">
    <source>
        <dbReference type="ARBA" id="ARBA00029736"/>
    </source>
</evidence>
<evidence type="ECO:0000256" key="6">
    <source>
        <dbReference type="ARBA" id="ARBA00014679"/>
    </source>
</evidence>
<dbReference type="PIRSF" id="PIRSF000386">
    <property type="entry name" value="tRNA_mtase"/>
    <property type="match status" value="1"/>
</dbReference>
<feature type="binding site" evidence="15 16">
    <location>
        <begin position="133"/>
        <end position="138"/>
    </location>
    <ligand>
        <name>S-adenosyl-L-methionine</name>
        <dbReference type="ChEBI" id="CHEBI:59789"/>
    </ligand>
</feature>
<dbReference type="InterPro" id="IPR023148">
    <property type="entry name" value="tRNA_m1G_MeTrfase_C_sf"/>
</dbReference>
<dbReference type="SUPFAM" id="SSF75217">
    <property type="entry name" value="alpha/beta knot"/>
    <property type="match status" value="1"/>
</dbReference>
<organism evidence="19 20">
    <name type="scientific">Candidatus Schekmanbacteria bacterium RBG_16_38_11</name>
    <dbReference type="NCBI Taxonomy" id="1817880"/>
    <lineage>
        <taxon>Bacteria</taxon>
        <taxon>Candidatus Schekmaniibacteriota</taxon>
    </lineage>
</organism>
<evidence type="ECO:0000256" key="14">
    <source>
        <dbReference type="ARBA" id="ARBA00047783"/>
    </source>
</evidence>
<evidence type="ECO:0000313" key="20">
    <source>
        <dbReference type="Proteomes" id="UP000178435"/>
    </source>
</evidence>
<dbReference type="EMBL" id="MGDF01000102">
    <property type="protein sequence ID" value="OGL45242.1"/>
    <property type="molecule type" value="Genomic_DNA"/>
</dbReference>
<feature type="binding site" evidence="15 16">
    <location>
        <position position="113"/>
    </location>
    <ligand>
        <name>S-adenosyl-L-methionine</name>
        <dbReference type="ChEBI" id="CHEBI:59789"/>
    </ligand>
</feature>
<keyword evidence="8 15" id="KW-0489">Methyltransferase</keyword>
<dbReference type="FunFam" id="3.40.1280.10:FF:000001">
    <property type="entry name" value="tRNA (guanine-N(1)-)-methyltransferase"/>
    <property type="match status" value="1"/>
</dbReference>
<evidence type="ECO:0000256" key="7">
    <source>
        <dbReference type="ARBA" id="ARBA00022490"/>
    </source>
</evidence>
<dbReference type="Gene3D" id="3.40.1280.10">
    <property type="match status" value="1"/>
</dbReference>
<evidence type="ECO:0000259" key="18">
    <source>
        <dbReference type="Pfam" id="PF01746"/>
    </source>
</evidence>
<comment type="similarity">
    <text evidence="3 15 17">Belongs to the RNA methyltransferase TrmD family.</text>
</comment>
<dbReference type="PANTHER" id="PTHR46417:SF1">
    <property type="entry name" value="TRNA (GUANINE-N(1)-)-METHYLTRANSFERASE"/>
    <property type="match status" value="1"/>
</dbReference>
<comment type="caution">
    <text evidence="19">The sequence shown here is derived from an EMBL/GenBank/DDBJ whole genome shotgun (WGS) entry which is preliminary data.</text>
</comment>
<protein>
    <recommendedName>
        <fullName evidence="6 15">tRNA (guanine-N(1)-)-methyltransferase</fullName>
        <ecNumber evidence="5 15">2.1.1.228</ecNumber>
    </recommendedName>
    <alternativeName>
        <fullName evidence="12 15">M1G-methyltransferase</fullName>
    </alternativeName>
    <alternativeName>
        <fullName evidence="13 15">tRNA [GM37] methyltransferase</fullName>
    </alternativeName>
</protein>
<evidence type="ECO:0000313" key="19">
    <source>
        <dbReference type="EMBL" id="OGL45242.1"/>
    </source>
</evidence>
<evidence type="ECO:0000256" key="17">
    <source>
        <dbReference type="RuleBase" id="RU003464"/>
    </source>
</evidence>
<evidence type="ECO:0000256" key="11">
    <source>
        <dbReference type="ARBA" id="ARBA00022694"/>
    </source>
</evidence>
<comment type="subunit">
    <text evidence="4 15 17">Homodimer.</text>
</comment>
<dbReference type="Gene3D" id="1.10.1270.20">
    <property type="entry name" value="tRNA(m1g37)methyltransferase, domain 2"/>
    <property type="match status" value="1"/>
</dbReference>
<dbReference type="NCBIfam" id="TIGR00088">
    <property type="entry name" value="trmD"/>
    <property type="match status" value="1"/>
</dbReference>
<dbReference type="Proteomes" id="UP000178435">
    <property type="component" value="Unassembled WGS sequence"/>
</dbReference>
<dbReference type="InterPro" id="IPR016009">
    <property type="entry name" value="tRNA_MeTrfase_TRMD/TRM10"/>
</dbReference>